<keyword evidence="3" id="KW-0411">Iron-sulfur</keyword>
<dbReference type="InterPro" id="IPR029039">
    <property type="entry name" value="Flavoprotein-like_sf"/>
</dbReference>
<dbReference type="KEGG" id="arf:AR1Y2_0714"/>
<dbReference type="Pfam" id="PF00037">
    <property type="entry name" value="Fer4"/>
    <property type="match status" value="1"/>
</dbReference>
<dbReference type="PROSITE" id="PS00198">
    <property type="entry name" value="4FE4S_FER_1"/>
    <property type="match status" value="2"/>
</dbReference>
<dbReference type="InterPro" id="IPR047964">
    <property type="entry name" value="EFR1-like"/>
</dbReference>
<sequence length="250" mass="27962">MILYFSGTGNSEYTAKRLAQELQDEAVNLFQKIRSRDYGGLSSEKPWVIVTPTYGWRIPRIVQEWMSNTKLSGARDIYFVMTCGGSIGNAASYIKKLCSGKGLSFQGCIPVIMPENYIALFQAPAQEEALEIINRAEPVIAETAHLIKNRETYIQPAITLKDRLSSGIINDIYYPVFIHAKKFYSTEKCISCGLCEKVCPLNNISVTDGKAVWGNHCTHCMACICRCPAGAVEYGSHTRNLIRYRCPKHS</sequence>
<dbReference type="SUPFAM" id="SSF54862">
    <property type="entry name" value="4Fe-4S ferredoxins"/>
    <property type="match status" value="1"/>
</dbReference>
<evidence type="ECO:0000256" key="3">
    <source>
        <dbReference type="ARBA" id="ARBA00023014"/>
    </source>
</evidence>
<keyword evidence="2" id="KW-0408">Iron</keyword>
<dbReference type="GO" id="GO:0010181">
    <property type="term" value="F:FMN binding"/>
    <property type="evidence" value="ECO:0007669"/>
    <property type="project" value="InterPro"/>
</dbReference>
<gene>
    <name evidence="5" type="ORF">AR1Y2_0714</name>
</gene>
<dbReference type="InterPro" id="IPR017900">
    <property type="entry name" value="4Fe4S_Fe_S_CS"/>
</dbReference>
<dbReference type="NCBIfam" id="NF038196">
    <property type="entry name" value="ferrodoxin_EFR1"/>
    <property type="match status" value="1"/>
</dbReference>
<dbReference type="GO" id="GO:0046872">
    <property type="term" value="F:metal ion binding"/>
    <property type="evidence" value="ECO:0007669"/>
    <property type="project" value="UniProtKB-KW"/>
</dbReference>
<evidence type="ECO:0000256" key="1">
    <source>
        <dbReference type="ARBA" id="ARBA00022723"/>
    </source>
</evidence>
<dbReference type="EMBL" id="CP040058">
    <property type="protein sequence ID" value="QCP34168.1"/>
    <property type="molecule type" value="Genomic_DNA"/>
</dbReference>
<name>A0A4P8I9H4_9FIRM</name>
<keyword evidence="1" id="KW-0479">Metal-binding</keyword>
<evidence type="ECO:0000313" key="5">
    <source>
        <dbReference type="EMBL" id="QCP34168.1"/>
    </source>
</evidence>
<proteinExistence type="predicted"/>
<dbReference type="OrthoDB" id="9813995at2"/>
<accession>A0A4P8I9H4</accession>
<dbReference type="RefSeq" id="WP_137327742.1">
    <property type="nucleotide sequence ID" value="NZ_CP040058.1"/>
</dbReference>
<evidence type="ECO:0000259" key="4">
    <source>
        <dbReference type="PROSITE" id="PS51379"/>
    </source>
</evidence>
<evidence type="ECO:0000256" key="2">
    <source>
        <dbReference type="ARBA" id="ARBA00023004"/>
    </source>
</evidence>
<feature type="domain" description="4Fe-4S ferredoxin-type" evidence="4">
    <location>
        <begin position="180"/>
        <end position="209"/>
    </location>
</feature>
<dbReference type="Pfam" id="PF00258">
    <property type="entry name" value="Flavodoxin_1"/>
    <property type="match status" value="1"/>
</dbReference>
<dbReference type="GO" id="GO:0051536">
    <property type="term" value="F:iron-sulfur cluster binding"/>
    <property type="evidence" value="ECO:0007669"/>
    <property type="project" value="UniProtKB-KW"/>
</dbReference>
<protein>
    <submittedName>
        <fullName evidence="5">Ferredoxin</fullName>
    </submittedName>
</protein>
<dbReference type="Gene3D" id="3.40.50.360">
    <property type="match status" value="1"/>
</dbReference>
<dbReference type="PROSITE" id="PS51379">
    <property type="entry name" value="4FE4S_FER_2"/>
    <property type="match status" value="2"/>
</dbReference>
<organism evidence="5 6">
    <name type="scientific">Anaerostipes rhamnosivorans</name>
    <dbReference type="NCBI Taxonomy" id="1229621"/>
    <lineage>
        <taxon>Bacteria</taxon>
        <taxon>Bacillati</taxon>
        <taxon>Bacillota</taxon>
        <taxon>Clostridia</taxon>
        <taxon>Lachnospirales</taxon>
        <taxon>Lachnospiraceae</taxon>
        <taxon>Anaerostipes</taxon>
    </lineage>
</organism>
<dbReference type="AlphaFoldDB" id="A0A4P8I9H4"/>
<dbReference type="GO" id="GO:0016651">
    <property type="term" value="F:oxidoreductase activity, acting on NAD(P)H"/>
    <property type="evidence" value="ECO:0007669"/>
    <property type="project" value="UniProtKB-ARBA"/>
</dbReference>
<keyword evidence="6" id="KW-1185">Reference proteome</keyword>
<dbReference type="SUPFAM" id="SSF52218">
    <property type="entry name" value="Flavoproteins"/>
    <property type="match status" value="1"/>
</dbReference>
<dbReference type="InterPro" id="IPR008254">
    <property type="entry name" value="Flavodoxin/NO_synth"/>
</dbReference>
<reference evidence="5 6" key="1">
    <citation type="submission" date="2019-05" db="EMBL/GenBank/DDBJ databases">
        <title>Complete genome sequencing of Anaerostipes rhamnosivorans.</title>
        <authorList>
            <person name="Bui T.P.N."/>
            <person name="de Vos W.M."/>
        </authorList>
    </citation>
    <scope>NUCLEOTIDE SEQUENCE [LARGE SCALE GENOMIC DNA]</scope>
    <source>
        <strain evidence="5 6">1y2</strain>
    </source>
</reference>
<dbReference type="Proteomes" id="UP000298653">
    <property type="component" value="Chromosome"/>
</dbReference>
<feature type="domain" description="4Fe-4S ferredoxin-type" evidence="4">
    <location>
        <begin position="215"/>
        <end position="237"/>
    </location>
</feature>
<evidence type="ECO:0000313" key="6">
    <source>
        <dbReference type="Proteomes" id="UP000298653"/>
    </source>
</evidence>
<dbReference type="InterPro" id="IPR017896">
    <property type="entry name" value="4Fe4S_Fe-S-bd"/>
</dbReference>
<dbReference type="Gene3D" id="3.30.70.20">
    <property type="match status" value="1"/>
</dbReference>